<evidence type="ECO:0000256" key="5">
    <source>
        <dbReference type="ARBA" id="ARBA00022691"/>
    </source>
</evidence>
<name>A0A930B6W8_9FIRM</name>
<dbReference type="GO" id="GO:0009236">
    <property type="term" value="P:cobalamin biosynthetic process"/>
    <property type="evidence" value="ECO:0007669"/>
    <property type="project" value="UniProtKB-KW"/>
</dbReference>
<protein>
    <submittedName>
        <fullName evidence="7">Precorrin-6Y C5,15-methyltransferase (Decarboxylating) subunit CbiT</fullName>
    </submittedName>
</protein>
<accession>A0A930B6W8</accession>
<dbReference type="CDD" id="cd02440">
    <property type="entry name" value="AdoMet_MTases"/>
    <property type="match status" value="1"/>
</dbReference>
<comment type="caution">
    <text evidence="7">The sequence shown here is derived from an EMBL/GenBank/DDBJ whole genome shotgun (WGS) entry which is preliminary data.</text>
</comment>
<keyword evidence="5" id="KW-0949">S-adenosyl-L-methionine</keyword>
<dbReference type="InterPro" id="IPR050714">
    <property type="entry name" value="Cobalamin_biosynth_MTase"/>
</dbReference>
<dbReference type="GO" id="GO:0032259">
    <property type="term" value="P:methylation"/>
    <property type="evidence" value="ECO:0007669"/>
    <property type="project" value="UniProtKB-KW"/>
</dbReference>
<evidence type="ECO:0000259" key="6">
    <source>
        <dbReference type="Pfam" id="PF13847"/>
    </source>
</evidence>
<evidence type="ECO:0000256" key="4">
    <source>
        <dbReference type="ARBA" id="ARBA00022679"/>
    </source>
</evidence>
<evidence type="ECO:0000313" key="7">
    <source>
        <dbReference type="EMBL" id="MBF1129146.1"/>
    </source>
</evidence>
<dbReference type="InterPro" id="IPR029063">
    <property type="entry name" value="SAM-dependent_MTases_sf"/>
</dbReference>
<keyword evidence="2" id="KW-0169">Cobalamin biosynthesis</keyword>
<dbReference type="PANTHER" id="PTHR43182">
    <property type="entry name" value="COBALT-PRECORRIN-6B C(15)-METHYLTRANSFERASE (DECARBOXYLATING)"/>
    <property type="match status" value="1"/>
</dbReference>
<feature type="domain" description="Methyltransferase" evidence="6">
    <location>
        <begin position="36"/>
        <end position="146"/>
    </location>
</feature>
<dbReference type="NCBIfam" id="TIGR02469">
    <property type="entry name" value="CbiT"/>
    <property type="match status" value="1"/>
</dbReference>
<dbReference type="EMBL" id="JABZMK010000012">
    <property type="protein sequence ID" value="MBF1129146.1"/>
    <property type="molecule type" value="Genomic_DNA"/>
</dbReference>
<evidence type="ECO:0000256" key="1">
    <source>
        <dbReference type="ARBA" id="ARBA00004953"/>
    </source>
</evidence>
<dbReference type="RefSeq" id="WP_276639240.1">
    <property type="nucleotide sequence ID" value="NZ_DBEZZS010000125.1"/>
</dbReference>
<dbReference type="AlphaFoldDB" id="A0A930B6W8"/>
<dbReference type="InterPro" id="IPR025714">
    <property type="entry name" value="Methyltranfer_dom"/>
</dbReference>
<reference evidence="7" key="1">
    <citation type="submission" date="2020-04" db="EMBL/GenBank/DDBJ databases">
        <title>Deep metagenomics examines the oral microbiome during advanced dental caries in children, revealing novel taxa and co-occurrences with host molecules.</title>
        <authorList>
            <person name="Baker J.L."/>
            <person name="Morton J.T."/>
            <person name="Dinis M."/>
            <person name="Alvarez R."/>
            <person name="Tran N.C."/>
            <person name="Knight R."/>
            <person name="Edlund A."/>
        </authorList>
    </citation>
    <scope>NUCLEOTIDE SEQUENCE</scope>
    <source>
        <strain evidence="7">JCVI_32_bin.14</strain>
    </source>
</reference>
<evidence type="ECO:0000256" key="2">
    <source>
        <dbReference type="ARBA" id="ARBA00022573"/>
    </source>
</evidence>
<dbReference type="InterPro" id="IPR014008">
    <property type="entry name" value="Cbl_synth_MTase_CbiT"/>
</dbReference>
<organism evidence="7 8">
    <name type="scientific">Dialister invisus</name>
    <dbReference type="NCBI Taxonomy" id="218538"/>
    <lineage>
        <taxon>Bacteria</taxon>
        <taxon>Bacillati</taxon>
        <taxon>Bacillota</taxon>
        <taxon>Negativicutes</taxon>
        <taxon>Veillonellales</taxon>
        <taxon>Veillonellaceae</taxon>
        <taxon>Dialister</taxon>
    </lineage>
</organism>
<dbReference type="Pfam" id="PF13847">
    <property type="entry name" value="Methyltransf_31"/>
    <property type="match status" value="1"/>
</dbReference>
<dbReference type="Proteomes" id="UP000757890">
    <property type="component" value="Unassembled WGS sequence"/>
</dbReference>
<dbReference type="PANTHER" id="PTHR43182:SF1">
    <property type="entry name" value="COBALT-PRECORRIN-7 C(5)-METHYLTRANSFERASE"/>
    <property type="match status" value="1"/>
</dbReference>
<keyword evidence="3" id="KW-0489">Methyltransferase</keyword>
<dbReference type="SUPFAM" id="SSF53335">
    <property type="entry name" value="S-adenosyl-L-methionine-dependent methyltransferases"/>
    <property type="match status" value="1"/>
</dbReference>
<dbReference type="GO" id="GO:0008276">
    <property type="term" value="F:protein methyltransferase activity"/>
    <property type="evidence" value="ECO:0007669"/>
    <property type="project" value="InterPro"/>
</dbReference>
<dbReference type="Gene3D" id="3.40.50.150">
    <property type="entry name" value="Vaccinia Virus protein VP39"/>
    <property type="match status" value="1"/>
</dbReference>
<evidence type="ECO:0000313" key="8">
    <source>
        <dbReference type="Proteomes" id="UP000757890"/>
    </source>
</evidence>
<proteinExistence type="predicted"/>
<evidence type="ECO:0000256" key="3">
    <source>
        <dbReference type="ARBA" id="ARBA00022603"/>
    </source>
</evidence>
<keyword evidence="4" id="KW-0808">Transferase</keyword>
<gene>
    <name evidence="7" type="primary">cbiT</name>
    <name evidence="7" type="ORF">HXL70_03760</name>
</gene>
<comment type="pathway">
    <text evidence="1">Cofactor biosynthesis; adenosylcobalamin biosynthesis.</text>
</comment>
<sequence>MYTFGINDEEFIRGKVPMTKAEVRAMIMVKARIAPEDTVVDIGAGTGSITVEAALCANKGIVYAIEMNPEGIDLIKQNAEKFGCRNIYPVLGSAPEAMAELPMTDVVIIGGSGGNMHEILNKATNILRPDGRIVLTSVTAETTGEVVNEFKDRPFTFDGFQMQINRLRKLGRYHLFNSMSPIFIFTAIKKEEV</sequence>